<dbReference type="AlphaFoldDB" id="A0A318Z6N4"/>
<dbReference type="EMBL" id="KZ821255">
    <property type="protein sequence ID" value="PYH42094.1"/>
    <property type="molecule type" value="Genomic_DNA"/>
</dbReference>
<dbReference type="GeneID" id="37079556"/>
<accession>A0A318Z6N4</accession>
<keyword evidence="2" id="KW-1185">Reference proteome</keyword>
<protein>
    <submittedName>
        <fullName evidence="1">Uncharacterized protein</fullName>
    </submittedName>
</protein>
<organism evidence="1 2">
    <name type="scientific">Aspergillus saccharolyticus JOP 1030-1</name>
    <dbReference type="NCBI Taxonomy" id="1450539"/>
    <lineage>
        <taxon>Eukaryota</taxon>
        <taxon>Fungi</taxon>
        <taxon>Dikarya</taxon>
        <taxon>Ascomycota</taxon>
        <taxon>Pezizomycotina</taxon>
        <taxon>Eurotiomycetes</taxon>
        <taxon>Eurotiomycetidae</taxon>
        <taxon>Eurotiales</taxon>
        <taxon>Aspergillaceae</taxon>
        <taxon>Aspergillus</taxon>
        <taxon>Aspergillus subgen. Circumdati</taxon>
    </lineage>
</organism>
<evidence type="ECO:0000313" key="1">
    <source>
        <dbReference type="EMBL" id="PYH42094.1"/>
    </source>
</evidence>
<reference evidence="1 2" key="1">
    <citation type="submission" date="2016-12" db="EMBL/GenBank/DDBJ databases">
        <title>The genomes of Aspergillus section Nigri reveals drivers in fungal speciation.</title>
        <authorList>
            <consortium name="DOE Joint Genome Institute"/>
            <person name="Vesth T.C."/>
            <person name="Nybo J."/>
            <person name="Theobald S."/>
            <person name="Brandl J."/>
            <person name="Frisvad J.C."/>
            <person name="Nielsen K.F."/>
            <person name="Lyhne E.K."/>
            <person name="Kogle M.E."/>
            <person name="Kuo A."/>
            <person name="Riley R."/>
            <person name="Clum A."/>
            <person name="Nolan M."/>
            <person name="Lipzen A."/>
            <person name="Salamov A."/>
            <person name="Henrissat B."/>
            <person name="Wiebenga A."/>
            <person name="De Vries R.P."/>
            <person name="Grigoriev I.V."/>
            <person name="Mortensen U.H."/>
            <person name="Andersen M.R."/>
            <person name="Baker S.E."/>
        </authorList>
    </citation>
    <scope>NUCLEOTIDE SEQUENCE [LARGE SCALE GENOMIC DNA]</scope>
    <source>
        <strain evidence="1 2">JOP 1030-1</strain>
    </source>
</reference>
<dbReference type="Proteomes" id="UP000248349">
    <property type="component" value="Unassembled WGS sequence"/>
</dbReference>
<sequence length="218" mass="24583">MSASYDPDDEITVADPADWHCGPFWYECLVDLFPAEEGFTVTQEHTLSSLGESYDRLSVSTPLPRTYHGPQDTSGFEFEDTVVFTLIKGRLNRPFAYPDHHDRMLRDFVAARYRLPILFPRDNSNGAIPIIGAVVVPVMQSLQFYTWEFQLAGIAPVRMGYLLTSPTQRAMAMETLRGVGARVRDLVVSLGVAQYSNSEEEVEEATTITTRIRRLVND</sequence>
<gene>
    <name evidence="1" type="ORF">BP01DRAFT_394485</name>
</gene>
<proteinExistence type="predicted"/>
<dbReference type="RefSeq" id="XP_025428076.1">
    <property type="nucleotide sequence ID" value="XM_025578327.1"/>
</dbReference>
<evidence type="ECO:0000313" key="2">
    <source>
        <dbReference type="Proteomes" id="UP000248349"/>
    </source>
</evidence>
<name>A0A318Z6N4_9EURO</name>